<dbReference type="HOGENOM" id="CLU_076312_0_2_6"/>
<name>A0A0E2YZZ6_9GAMM</name>
<dbReference type="EMBL" id="JPGN01000078">
    <property type="protein sequence ID" value="KFI18521.1"/>
    <property type="molecule type" value="Genomic_DNA"/>
</dbReference>
<dbReference type="Gene3D" id="3.90.1570.10">
    <property type="entry name" value="tt1808, chain A"/>
    <property type="match status" value="1"/>
</dbReference>
<feature type="domain" description="Putative restriction endonuclease" evidence="1">
    <location>
        <begin position="14"/>
        <end position="184"/>
    </location>
</feature>
<dbReference type="Pfam" id="PF05685">
    <property type="entry name" value="Uma2"/>
    <property type="match status" value="1"/>
</dbReference>
<dbReference type="InterPro" id="IPR008538">
    <property type="entry name" value="Uma2"/>
</dbReference>
<evidence type="ECO:0000313" key="2">
    <source>
        <dbReference type="EMBL" id="KFI18521.1"/>
    </source>
</evidence>
<dbReference type="SUPFAM" id="SSF52980">
    <property type="entry name" value="Restriction endonuclease-like"/>
    <property type="match status" value="1"/>
</dbReference>
<dbReference type="PANTHER" id="PTHR34107">
    <property type="entry name" value="SLL0198 PROTEIN-RELATED"/>
    <property type="match status" value="1"/>
</dbReference>
<dbReference type="AlphaFoldDB" id="A0A0E2YZZ6"/>
<gene>
    <name evidence="2" type="ORF">IB75_13530</name>
</gene>
<dbReference type="Proteomes" id="UP000028839">
    <property type="component" value="Unassembled WGS sequence"/>
</dbReference>
<dbReference type="InterPro" id="IPR012296">
    <property type="entry name" value="Nuclease_put_TT1808"/>
</dbReference>
<dbReference type="CDD" id="cd06260">
    <property type="entry name" value="DUF820-like"/>
    <property type="match status" value="1"/>
</dbReference>
<comment type="caution">
    <text evidence="2">The sequence shown here is derived from an EMBL/GenBank/DDBJ whole genome shotgun (WGS) entry which is preliminary data.</text>
</comment>
<dbReference type="OrthoDB" id="9799703at2"/>
<sequence length="188" mass="21532">MGLGADSRIKFRYEDYKSLPESEIRRYELLDGELVMVPSPSEYHQRLSRNLGFLLWEYVQERDLGQIYSAPLDVVLGQGSGREIVQPDIFFIAKARASMIAETEIRGAPDLIVEILSPATARRDRTYKSTLYARYGVKEYWLVDPESRVIELLTLGPRGFERVACYGEREVLRSPLLPGLRLALTEVF</sequence>
<accession>A0A0E2YZZ6</accession>
<evidence type="ECO:0000259" key="1">
    <source>
        <dbReference type="Pfam" id="PF05685"/>
    </source>
</evidence>
<dbReference type="InterPro" id="IPR011335">
    <property type="entry name" value="Restrct_endonuc-II-like"/>
</dbReference>
<proteinExistence type="predicted"/>
<dbReference type="PANTHER" id="PTHR34107:SF4">
    <property type="entry name" value="SLL1222 PROTEIN"/>
    <property type="match status" value="1"/>
</dbReference>
<organism evidence="2 3">
    <name type="scientific">Nitrosococcus oceani C-27</name>
    <dbReference type="NCBI Taxonomy" id="314279"/>
    <lineage>
        <taxon>Bacteria</taxon>
        <taxon>Pseudomonadati</taxon>
        <taxon>Pseudomonadota</taxon>
        <taxon>Gammaproteobacteria</taxon>
        <taxon>Chromatiales</taxon>
        <taxon>Chromatiaceae</taxon>
        <taxon>Nitrosococcus</taxon>
    </lineage>
</organism>
<reference evidence="2 3" key="1">
    <citation type="submission" date="2014-07" db="EMBL/GenBank/DDBJ databases">
        <title>Comparative analysis of Nitrosococcus oceani genome inventories of strains from Pacific and Atlantic gyres.</title>
        <authorList>
            <person name="Lim C.K."/>
            <person name="Wang L."/>
            <person name="Sayavedra-Soto L.A."/>
            <person name="Klotz M.G."/>
        </authorList>
    </citation>
    <scope>NUCLEOTIDE SEQUENCE [LARGE SCALE GENOMIC DNA]</scope>
    <source>
        <strain evidence="2 3">C-27</strain>
    </source>
</reference>
<protein>
    <recommendedName>
        <fullName evidence="1">Putative restriction endonuclease domain-containing protein</fullName>
    </recommendedName>
</protein>
<evidence type="ECO:0000313" key="3">
    <source>
        <dbReference type="Proteomes" id="UP000028839"/>
    </source>
</evidence>